<proteinExistence type="predicted"/>
<gene>
    <name evidence="3" type="ORF">EK386_00180</name>
</gene>
<keyword evidence="4" id="KW-1185">Reference proteome</keyword>
<dbReference type="CDD" id="cd05401">
    <property type="entry name" value="NT_GlnE_GlnD_like"/>
    <property type="match status" value="1"/>
</dbReference>
<name>A0A432LG25_9BACI</name>
<evidence type="ECO:0000313" key="3">
    <source>
        <dbReference type="EMBL" id="RUL56876.1"/>
    </source>
</evidence>
<dbReference type="Proteomes" id="UP000287910">
    <property type="component" value="Unassembled WGS sequence"/>
</dbReference>
<dbReference type="Pfam" id="PF10335">
    <property type="entry name" value="DUF294_C"/>
    <property type="match status" value="1"/>
</dbReference>
<dbReference type="InterPro" id="IPR018821">
    <property type="entry name" value="DUF294_put_nucleoTrafse_sb-bd"/>
</dbReference>
<dbReference type="GO" id="GO:0008773">
    <property type="term" value="F:[protein-PII] uridylyltransferase activity"/>
    <property type="evidence" value="ECO:0007669"/>
    <property type="project" value="InterPro"/>
</dbReference>
<dbReference type="RefSeq" id="WP_126656992.1">
    <property type="nucleotide sequence ID" value="NZ_RYYR01000001.1"/>
</dbReference>
<comment type="caution">
    <text evidence="3">The sequence shown here is derived from an EMBL/GenBank/DDBJ whole genome shotgun (WGS) entry which is preliminary data.</text>
</comment>
<sequence>METYEAIKQWKDANITAFFKSNRSLNEFHDQIMRKVFQVASDKLNQPPPCDYAWFITGSGGRFEQGRISDQDHGIVYEQSTDANNEYFIKLGEEISYGLDVVGYPYCTGNIMSSNPIWCKSFEHWKLQLVNWMEKETWETIRYVQIFYDARVLVGKSSLIEQLKSTIYQYQLEHPTLIRAFMTNIKHIKNGIGPMGQFLVEPYGGYQGCINLKYTAFLPYVNSIRLLSIKEGIFETSTIDRIYRLMEMEKYHELLQNCTEYFEVLTKYRLSLTEAEDYDDTHYLHVKQLTKDERKELKRILLEGKRLHDEVKKRF</sequence>
<dbReference type="InterPro" id="IPR005105">
    <property type="entry name" value="GlnD_Uridyltrans_N"/>
</dbReference>
<evidence type="ECO:0000313" key="4">
    <source>
        <dbReference type="Proteomes" id="UP000287910"/>
    </source>
</evidence>
<dbReference type="AlphaFoldDB" id="A0A432LG25"/>
<evidence type="ECO:0000259" key="2">
    <source>
        <dbReference type="Pfam" id="PF10335"/>
    </source>
</evidence>
<dbReference type="Pfam" id="PF03445">
    <property type="entry name" value="DUF294"/>
    <property type="match status" value="1"/>
</dbReference>
<evidence type="ECO:0008006" key="5">
    <source>
        <dbReference type="Google" id="ProtNLM"/>
    </source>
</evidence>
<reference evidence="3 4" key="1">
    <citation type="submission" date="2018-12" db="EMBL/GenBank/DDBJ databases">
        <title>Lysinibacillus antri sp. nov., isolated from a cave soil.</title>
        <authorList>
            <person name="Narsing Rao M.P."/>
            <person name="Zhang H."/>
            <person name="Dong Z.-Y."/>
            <person name="Niu X.-K."/>
            <person name="Zhang K."/>
            <person name="Fang B.-Z."/>
            <person name="Kang Y.-Q."/>
            <person name="Xiao M."/>
            <person name="Li W.-J."/>
        </authorList>
    </citation>
    <scope>NUCLEOTIDE SEQUENCE [LARGE SCALE GENOMIC DNA]</scope>
    <source>
        <strain evidence="3 4">SYSU K30002</strain>
    </source>
</reference>
<evidence type="ECO:0000259" key="1">
    <source>
        <dbReference type="Pfam" id="PF03445"/>
    </source>
</evidence>
<dbReference type="EMBL" id="RYYR01000001">
    <property type="protein sequence ID" value="RUL56876.1"/>
    <property type="molecule type" value="Genomic_DNA"/>
</dbReference>
<protein>
    <recommendedName>
        <fullName evidence="5">CBS domain-containing protein</fullName>
    </recommendedName>
</protein>
<feature type="domain" description="DUF294" evidence="2">
    <location>
        <begin position="176"/>
        <end position="315"/>
    </location>
</feature>
<organism evidence="3 4">
    <name type="scientific">Lysinibacillus antri</name>
    <dbReference type="NCBI Taxonomy" id="2498145"/>
    <lineage>
        <taxon>Bacteria</taxon>
        <taxon>Bacillati</taxon>
        <taxon>Bacillota</taxon>
        <taxon>Bacilli</taxon>
        <taxon>Bacillales</taxon>
        <taxon>Bacillaceae</taxon>
        <taxon>Lysinibacillus</taxon>
    </lineage>
</organism>
<accession>A0A432LG25</accession>
<feature type="domain" description="Protein-PII uridylyltransferase N-terminal" evidence="1">
    <location>
        <begin position="23"/>
        <end position="137"/>
    </location>
</feature>